<dbReference type="Proteomes" id="UP000218543">
    <property type="component" value="Unassembled WGS sequence"/>
</dbReference>
<sequence length="62" mass="6658">MASKSLKRSPKAGTAGGGGDWPPPARSLHHSIYMARHIKGAQPAAEAKQNRRRLSPLAFLQP</sequence>
<evidence type="ECO:0000313" key="2">
    <source>
        <dbReference type="EMBL" id="PAU23275.1"/>
    </source>
</evidence>
<reference evidence="2 3" key="1">
    <citation type="submission" date="2016-12" db="EMBL/GenBank/DDBJ databases">
        <title>Real-Time Genomic Investigation Underlying the Public Health Response to a Shiga Toxin-Producing Escherichia Coli O26:H11 Outbreak in a Nursery.</title>
        <authorList>
            <person name="Ferdous M."/>
            <person name="Moran-Gilad J."/>
            <person name="Rossen J.W."/>
            <person name="Gdalevich M."/>
        </authorList>
    </citation>
    <scope>NUCLEOTIDE SEQUENCE [LARGE SCALE GENOMIC DNA]</scope>
    <source>
        <strain evidence="2 3">STEC 514-2</strain>
    </source>
</reference>
<feature type="region of interest" description="Disordered" evidence="1">
    <location>
        <begin position="1"/>
        <end position="62"/>
    </location>
</feature>
<gene>
    <name evidence="2" type="ORF">BTQ06_12190</name>
</gene>
<feature type="compositionally biased region" description="Basic residues" evidence="1">
    <location>
        <begin position="1"/>
        <end position="10"/>
    </location>
</feature>
<proteinExistence type="predicted"/>
<accession>A0A1Q6APM4</accession>
<organism evidence="2 3">
    <name type="scientific">Escherichia coli</name>
    <dbReference type="NCBI Taxonomy" id="562"/>
    <lineage>
        <taxon>Bacteria</taxon>
        <taxon>Pseudomonadati</taxon>
        <taxon>Pseudomonadota</taxon>
        <taxon>Gammaproteobacteria</taxon>
        <taxon>Enterobacterales</taxon>
        <taxon>Enterobacteriaceae</taxon>
        <taxon>Escherichia</taxon>
    </lineage>
</organism>
<evidence type="ECO:0000256" key="1">
    <source>
        <dbReference type="SAM" id="MobiDB-lite"/>
    </source>
</evidence>
<comment type="caution">
    <text evidence="2">The sequence shown here is derived from an EMBL/GenBank/DDBJ whole genome shotgun (WGS) entry which is preliminary data.</text>
</comment>
<evidence type="ECO:0000313" key="3">
    <source>
        <dbReference type="Proteomes" id="UP000218543"/>
    </source>
</evidence>
<dbReference type="AlphaFoldDB" id="A0A1Q6APM4"/>
<dbReference type="EMBL" id="MRVZ01000034">
    <property type="protein sequence ID" value="PAU23275.1"/>
    <property type="molecule type" value="Genomic_DNA"/>
</dbReference>
<name>A0A1Q6APM4_ECOLX</name>
<protein>
    <submittedName>
        <fullName evidence="2">Uncharacterized protein</fullName>
    </submittedName>
</protein>